<organism evidence="3 4">
    <name type="scientific">Escallonia herrerae</name>
    <dbReference type="NCBI Taxonomy" id="1293975"/>
    <lineage>
        <taxon>Eukaryota</taxon>
        <taxon>Viridiplantae</taxon>
        <taxon>Streptophyta</taxon>
        <taxon>Embryophyta</taxon>
        <taxon>Tracheophyta</taxon>
        <taxon>Spermatophyta</taxon>
        <taxon>Magnoliopsida</taxon>
        <taxon>eudicotyledons</taxon>
        <taxon>Gunneridae</taxon>
        <taxon>Pentapetalae</taxon>
        <taxon>asterids</taxon>
        <taxon>campanulids</taxon>
        <taxon>Escalloniales</taxon>
        <taxon>Escalloniaceae</taxon>
        <taxon>Escallonia</taxon>
    </lineage>
</organism>
<dbReference type="AlphaFoldDB" id="A0AA89AD29"/>
<keyword evidence="4" id="KW-1185">Reference proteome</keyword>
<dbReference type="SUPFAM" id="SSF56672">
    <property type="entry name" value="DNA/RNA polymerases"/>
    <property type="match status" value="1"/>
</dbReference>
<dbReference type="EMBL" id="JAVXUP010003976">
    <property type="protein sequence ID" value="KAK2997811.1"/>
    <property type="molecule type" value="Genomic_DNA"/>
</dbReference>
<comment type="caution">
    <text evidence="3">The sequence shown here is derived from an EMBL/GenBank/DDBJ whole genome shotgun (WGS) entry which is preliminary data.</text>
</comment>
<feature type="compositionally biased region" description="Low complexity" evidence="1">
    <location>
        <begin position="121"/>
        <end position="134"/>
    </location>
</feature>
<dbReference type="InterPro" id="IPR043502">
    <property type="entry name" value="DNA/RNA_pol_sf"/>
</dbReference>
<evidence type="ECO:0000313" key="4">
    <source>
        <dbReference type="Proteomes" id="UP001188597"/>
    </source>
</evidence>
<dbReference type="Proteomes" id="UP001188597">
    <property type="component" value="Unassembled WGS sequence"/>
</dbReference>
<reference evidence="3" key="1">
    <citation type="submission" date="2022-12" db="EMBL/GenBank/DDBJ databases">
        <title>Draft genome assemblies for two species of Escallonia (Escalloniales).</title>
        <authorList>
            <person name="Chanderbali A."/>
            <person name="Dervinis C."/>
            <person name="Anghel I."/>
            <person name="Soltis D."/>
            <person name="Soltis P."/>
            <person name="Zapata F."/>
        </authorList>
    </citation>
    <scope>NUCLEOTIDE SEQUENCE</scope>
    <source>
        <strain evidence="3">UCBG64.0493</strain>
        <tissue evidence="3">Leaf</tissue>
    </source>
</reference>
<name>A0AA89AD29_9ASTE</name>
<dbReference type="InterPro" id="IPR013103">
    <property type="entry name" value="RVT_2"/>
</dbReference>
<gene>
    <name evidence="3" type="ORF">RJ639_025666</name>
</gene>
<sequence>MAQNQKSPGNSDAYANAAGLGYEEDDWLGRDVKFSETIFPFMSATHPTSTFPHFSPDFMDNWQSSPSLPTNIPYFQPQPTEPATIQESISSIQSPLAKPTAVEDISLNPTQPITSSPPAQTTEPISTSSDSIIPSSPPLRQFLRPKQPPAWHRDYILSTQVNPPSTMPCSTPSHTKPQSYAQAILDLHWQQVMNVELEALQQNKTWSLVQLPDGHKPIGCKWVYKTKYRSDGTIERYKARLVAKGYTQVEGIDYQETFSPTAKLTTLRCLLTIISARHWFAYQLDVQNAFLHGDLQEEVYMEPPPGLRRQGENIVINNQRLIILFSPKLKVLDRKAEILQPKDVPLAPVTLIDGHDKVLHRGPLQLPGHGITMYFAGGVLQYQRKNAKNYETFLSPPVYCHRMDQ</sequence>
<evidence type="ECO:0000313" key="3">
    <source>
        <dbReference type="EMBL" id="KAK2997811.1"/>
    </source>
</evidence>
<protein>
    <recommendedName>
        <fullName evidence="2">Reverse transcriptase Ty1/copia-type domain-containing protein</fullName>
    </recommendedName>
</protein>
<feature type="non-terminal residue" evidence="3">
    <location>
        <position position="1"/>
    </location>
</feature>
<feature type="region of interest" description="Disordered" evidence="1">
    <location>
        <begin position="107"/>
        <end position="135"/>
    </location>
</feature>
<evidence type="ECO:0000259" key="2">
    <source>
        <dbReference type="Pfam" id="PF07727"/>
    </source>
</evidence>
<proteinExistence type="predicted"/>
<accession>A0AA89AD29</accession>
<evidence type="ECO:0000256" key="1">
    <source>
        <dbReference type="SAM" id="MobiDB-lite"/>
    </source>
</evidence>
<feature type="compositionally biased region" description="Polar residues" evidence="1">
    <location>
        <begin position="107"/>
        <end position="120"/>
    </location>
</feature>
<feature type="domain" description="Reverse transcriptase Ty1/copia-type" evidence="2">
    <location>
        <begin position="203"/>
        <end position="312"/>
    </location>
</feature>
<dbReference type="Pfam" id="PF07727">
    <property type="entry name" value="RVT_2"/>
    <property type="match status" value="1"/>
</dbReference>